<organism evidence="2 3">
    <name type="scientific">Bodo saltans</name>
    <name type="common">Flagellated protozoan</name>
    <dbReference type="NCBI Taxonomy" id="75058"/>
    <lineage>
        <taxon>Eukaryota</taxon>
        <taxon>Discoba</taxon>
        <taxon>Euglenozoa</taxon>
        <taxon>Kinetoplastea</taxon>
        <taxon>Metakinetoplastina</taxon>
        <taxon>Eubodonida</taxon>
        <taxon>Bodonidae</taxon>
        <taxon>Bodo</taxon>
    </lineage>
</organism>
<feature type="region of interest" description="Disordered" evidence="1">
    <location>
        <begin position="368"/>
        <end position="403"/>
    </location>
</feature>
<proteinExistence type="predicted"/>
<gene>
    <name evidence="2" type="ORF">BSAL_48260</name>
</gene>
<keyword evidence="3" id="KW-1185">Reference proteome</keyword>
<protein>
    <submittedName>
        <fullName evidence="2">Uncharacterized protein</fullName>
    </submittedName>
</protein>
<feature type="compositionally biased region" description="Low complexity" evidence="1">
    <location>
        <begin position="108"/>
        <end position="124"/>
    </location>
</feature>
<evidence type="ECO:0000313" key="2">
    <source>
        <dbReference type="EMBL" id="CUG94455.1"/>
    </source>
</evidence>
<accession>A0A0S4JWN6</accession>
<reference evidence="3" key="1">
    <citation type="submission" date="2015-09" db="EMBL/GenBank/DDBJ databases">
        <authorList>
            <consortium name="Pathogen Informatics"/>
        </authorList>
    </citation>
    <scope>NUCLEOTIDE SEQUENCE [LARGE SCALE GENOMIC DNA]</scope>
    <source>
        <strain evidence="3">Lake Konstanz</strain>
    </source>
</reference>
<evidence type="ECO:0000256" key="1">
    <source>
        <dbReference type="SAM" id="MobiDB-lite"/>
    </source>
</evidence>
<dbReference type="VEuPathDB" id="TriTrypDB:BSAL_48260"/>
<sequence>MIGTVEPQEDASQTAEDNLVIETPLHYEEVTRPSVSQEVDRVVTAVLTPMVPGVYLVCFAKGLAWDNTSKLASGQQRSPEGLALSAAVRRTLETSSSWIRQFDHDDQAQSAAEQQTSPSSSSPWTALGALHQSVGITPVLGVNRTASVRLPTLSDVNVWTILRVRTPTIIDTKRLIQLHMNGPRVVMTLSSAAVKRVASRSSVIVGWATACVESEYSTSIHKNDVGHRVREGLVDSEEFDESMKDSLGHRPGVALARTISTLTDNSVTISFLLSAKNLCGKRSVQLLAGWRRVARAVRTPHRNRFVAHNPQHALDDSDVDAHRVVWRTIAVAVELPDQILDVMYRDSANSGSATASALLDATSRNEYMHASVGRGDPQSDDPPPVGLDASPVALDLDDGLDDL</sequence>
<dbReference type="EMBL" id="CYKH01002251">
    <property type="protein sequence ID" value="CUG94455.1"/>
    <property type="molecule type" value="Genomic_DNA"/>
</dbReference>
<name>A0A0S4JWN6_BODSA</name>
<evidence type="ECO:0000313" key="3">
    <source>
        <dbReference type="Proteomes" id="UP000051952"/>
    </source>
</evidence>
<dbReference type="Proteomes" id="UP000051952">
    <property type="component" value="Unassembled WGS sequence"/>
</dbReference>
<feature type="region of interest" description="Disordered" evidence="1">
    <location>
        <begin position="105"/>
        <end position="124"/>
    </location>
</feature>
<dbReference type="AlphaFoldDB" id="A0A0S4JWN6"/>